<dbReference type="GO" id="GO:0005509">
    <property type="term" value="F:calcium ion binding"/>
    <property type="evidence" value="ECO:0007669"/>
    <property type="project" value="TreeGrafter"/>
</dbReference>
<keyword evidence="3" id="KW-0221">Differentiation</keyword>
<dbReference type="GO" id="GO:0017156">
    <property type="term" value="P:calcium-ion regulated exocytosis"/>
    <property type="evidence" value="ECO:0007669"/>
    <property type="project" value="TreeGrafter"/>
</dbReference>
<sequence>MPKRISAVPEEEDRQKDVRNGKRQKKTKKKLINRKPFIVKKSLNIHQRPKRKSEGLLTKVVNFVFCNGYCSDLCEKCFGDKEAATSSTTRTKRLSKSDIQYVINHQPISRLESTASQTSSASTFSALPSPGYGRERVDSENSSSSLTGSRKGSTSSSEYRRSNPTPVIDMKPIEFWAANREAIQPRTPKRRLPSESEISVDDLKPDLYEKIQKDDDDDCLTDEQKLARFQLGQVHFAVQYDVPNRLLVVKIIEARLLPAPYSHDLNRQDMARSNPYAKVTLLPEDRKCSQQTSVQRKTQDPVWEEIFHFELPFNEAQRCTLEIVVKDFDKYSRHCVIGQVHFALDECNLIKGGHMWKPLLPSNKDQPDLGEILLSLNYLPTAGRLNVDVMKAKQLLQTDLIGGSDPFVKVSFCLGDRSLKTRKTSVKKNTIDPVFNESISFNVTPESLATCSVILTVWDRNTKSRDDFVGRIVLGKYATGPFEATHWNHMIQCQRTPIAQWHTLRTREECDSKCPISAAVS</sequence>
<name>A0AAD9JD06_9ANNE</name>
<dbReference type="SUPFAM" id="SSF49562">
    <property type="entry name" value="C2 domain (Calcium/lipid-binding domain, CaLB)"/>
    <property type="match status" value="2"/>
</dbReference>
<evidence type="ECO:0000256" key="3">
    <source>
        <dbReference type="ARBA" id="ARBA00022782"/>
    </source>
</evidence>
<dbReference type="InterPro" id="IPR001565">
    <property type="entry name" value="Synaptotagmin"/>
</dbReference>
<dbReference type="GO" id="GO:0005886">
    <property type="term" value="C:plasma membrane"/>
    <property type="evidence" value="ECO:0007669"/>
    <property type="project" value="TreeGrafter"/>
</dbReference>
<gene>
    <name evidence="9" type="ORF">LSH36_386g02031</name>
</gene>
<evidence type="ECO:0000256" key="4">
    <source>
        <dbReference type="ARBA" id="ARBA00023136"/>
    </source>
</evidence>
<dbReference type="InterPro" id="IPR035892">
    <property type="entry name" value="C2_domain_sf"/>
</dbReference>
<dbReference type="GO" id="GO:0030154">
    <property type="term" value="P:cell differentiation"/>
    <property type="evidence" value="ECO:0007669"/>
    <property type="project" value="UniProtKB-KW"/>
</dbReference>
<dbReference type="GO" id="GO:0030276">
    <property type="term" value="F:clathrin binding"/>
    <property type="evidence" value="ECO:0007669"/>
    <property type="project" value="TreeGrafter"/>
</dbReference>
<keyword evidence="4" id="KW-0472">Membrane</keyword>
<evidence type="ECO:0000256" key="1">
    <source>
        <dbReference type="ARBA" id="ARBA00004170"/>
    </source>
</evidence>
<proteinExistence type="predicted"/>
<dbReference type="GO" id="GO:0070382">
    <property type="term" value="C:exocytic vesicle"/>
    <property type="evidence" value="ECO:0007669"/>
    <property type="project" value="TreeGrafter"/>
</dbReference>
<reference evidence="9" key="1">
    <citation type="journal article" date="2023" name="Mol. Biol. Evol.">
        <title>Third-Generation Sequencing Reveals the Adaptive Role of the Epigenome in Three Deep-Sea Polychaetes.</title>
        <authorList>
            <person name="Perez M."/>
            <person name="Aroh O."/>
            <person name="Sun Y."/>
            <person name="Lan Y."/>
            <person name="Juniper S.K."/>
            <person name="Young C.R."/>
            <person name="Angers B."/>
            <person name="Qian P.Y."/>
        </authorList>
    </citation>
    <scope>NUCLEOTIDE SEQUENCE</scope>
    <source>
        <strain evidence="9">P08H-3</strain>
    </source>
</reference>
<evidence type="ECO:0000313" key="10">
    <source>
        <dbReference type="Proteomes" id="UP001208570"/>
    </source>
</evidence>
<dbReference type="PANTHER" id="PTHR10024:SF348">
    <property type="entry name" value="SYNAPTOTAGMIN-17"/>
    <property type="match status" value="1"/>
</dbReference>
<evidence type="ECO:0000256" key="5">
    <source>
        <dbReference type="ARBA" id="ARBA00023816"/>
    </source>
</evidence>
<dbReference type="GO" id="GO:0001786">
    <property type="term" value="F:phosphatidylserine binding"/>
    <property type="evidence" value="ECO:0007669"/>
    <property type="project" value="TreeGrafter"/>
</dbReference>
<dbReference type="PRINTS" id="PR00399">
    <property type="entry name" value="SYNAPTOTAGMN"/>
</dbReference>
<dbReference type="FunFam" id="2.60.40.150:FF:000053">
    <property type="entry name" value="synaptotagmin-17 isoform X1"/>
    <property type="match status" value="1"/>
</dbReference>
<dbReference type="Proteomes" id="UP001208570">
    <property type="component" value="Unassembled WGS sequence"/>
</dbReference>
<dbReference type="EMBL" id="JAODUP010000386">
    <property type="protein sequence ID" value="KAK2150843.1"/>
    <property type="molecule type" value="Genomic_DNA"/>
</dbReference>
<comment type="caution">
    <text evidence="9">The sequence shown here is derived from an EMBL/GenBank/DDBJ whole genome shotgun (WGS) entry which is preliminary data.</text>
</comment>
<feature type="region of interest" description="Disordered" evidence="7">
    <location>
        <begin position="1"/>
        <end position="30"/>
    </location>
</feature>
<organism evidence="9 10">
    <name type="scientific">Paralvinella palmiformis</name>
    <dbReference type="NCBI Taxonomy" id="53620"/>
    <lineage>
        <taxon>Eukaryota</taxon>
        <taxon>Metazoa</taxon>
        <taxon>Spiralia</taxon>
        <taxon>Lophotrochozoa</taxon>
        <taxon>Annelida</taxon>
        <taxon>Polychaeta</taxon>
        <taxon>Sedentaria</taxon>
        <taxon>Canalipalpata</taxon>
        <taxon>Terebellida</taxon>
        <taxon>Terebelliformia</taxon>
        <taxon>Alvinellidae</taxon>
        <taxon>Paralvinella</taxon>
    </lineage>
</organism>
<evidence type="ECO:0000313" key="9">
    <source>
        <dbReference type="EMBL" id="KAK2150843.1"/>
    </source>
</evidence>
<dbReference type="AlphaFoldDB" id="A0AAD9JD06"/>
<dbReference type="GO" id="GO:0000149">
    <property type="term" value="F:SNARE binding"/>
    <property type="evidence" value="ECO:0007669"/>
    <property type="project" value="TreeGrafter"/>
</dbReference>
<accession>A0AAD9JD06</accession>
<dbReference type="SMART" id="SM00239">
    <property type="entry name" value="C2"/>
    <property type="match status" value="2"/>
</dbReference>
<feature type="compositionally biased region" description="Low complexity" evidence="7">
    <location>
        <begin position="113"/>
        <end position="126"/>
    </location>
</feature>
<dbReference type="PROSITE" id="PS50004">
    <property type="entry name" value="C2"/>
    <property type="match status" value="2"/>
</dbReference>
<feature type="domain" description="C2" evidence="8">
    <location>
        <begin position="368"/>
        <end position="502"/>
    </location>
</feature>
<dbReference type="FunFam" id="2.60.40.150:FF:000064">
    <property type="entry name" value="synaptotagmin-17 isoform X1"/>
    <property type="match status" value="1"/>
</dbReference>
<protein>
    <recommendedName>
        <fullName evidence="5">Synaptotagmin-17</fullName>
    </recommendedName>
    <alternativeName>
        <fullName evidence="6">Synaptotagmin XVII</fullName>
    </alternativeName>
</protein>
<dbReference type="PANTHER" id="PTHR10024">
    <property type="entry name" value="SYNAPTOTAGMIN"/>
    <property type="match status" value="1"/>
</dbReference>
<evidence type="ECO:0000259" key="8">
    <source>
        <dbReference type="PROSITE" id="PS50004"/>
    </source>
</evidence>
<comment type="subcellular location">
    <subcellularLocation>
        <location evidence="1">Membrane</location>
        <topology evidence="1">Peripheral membrane protein</topology>
    </subcellularLocation>
</comment>
<keyword evidence="10" id="KW-1185">Reference proteome</keyword>
<dbReference type="Pfam" id="PF00168">
    <property type="entry name" value="C2"/>
    <property type="match status" value="2"/>
</dbReference>
<evidence type="ECO:0000256" key="2">
    <source>
        <dbReference type="ARBA" id="ARBA00022737"/>
    </source>
</evidence>
<feature type="domain" description="C2" evidence="8">
    <location>
        <begin position="230"/>
        <end position="357"/>
    </location>
</feature>
<keyword evidence="2" id="KW-0677">Repeat</keyword>
<evidence type="ECO:0000256" key="6">
    <source>
        <dbReference type="ARBA" id="ARBA00031667"/>
    </source>
</evidence>
<feature type="compositionally biased region" description="Basic residues" evidence="7">
    <location>
        <begin position="21"/>
        <end position="30"/>
    </location>
</feature>
<dbReference type="Gene3D" id="2.60.40.150">
    <property type="entry name" value="C2 domain"/>
    <property type="match status" value="2"/>
</dbReference>
<dbReference type="InterPro" id="IPR000008">
    <property type="entry name" value="C2_dom"/>
</dbReference>
<evidence type="ECO:0000256" key="7">
    <source>
        <dbReference type="SAM" id="MobiDB-lite"/>
    </source>
</evidence>
<dbReference type="GO" id="GO:0005544">
    <property type="term" value="F:calcium-dependent phospholipid binding"/>
    <property type="evidence" value="ECO:0007669"/>
    <property type="project" value="TreeGrafter"/>
</dbReference>
<feature type="region of interest" description="Disordered" evidence="7">
    <location>
        <begin position="110"/>
        <end position="166"/>
    </location>
</feature>
<feature type="compositionally biased region" description="Low complexity" evidence="7">
    <location>
        <begin position="142"/>
        <end position="157"/>
    </location>
</feature>